<dbReference type="Proteomes" id="UP000236569">
    <property type="component" value="Unassembled WGS sequence"/>
</dbReference>
<accession>A0A2I9DV31</accession>
<gene>
    <name evidence="1" type="ORF">DAERI_100040</name>
</gene>
<name>A0A2I9DV31_9DEIO</name>
<dbReference type="PANTHER" id="PTHR38436">
    <property type="entry name" value="POLYKETIDE CYCLASE SNOAL-LIKE DOMAIN"/>
    <property type="match status" value="1"/>
</dbReference>
<organism evidence="1 2">
    <name type="scientific">Deinococcus aerius</name>
    <dbReference type="NCBI Taxonomy" id="200253"/>
    <lineage>
        <taxon>Bacteria</taxon>
        <taxon>Thermotogati</taxon>
        <taxon>Deinococcota</taxon>
        <taxon>Deinococci</taxon>
        <taxon>Deinococcales</taxon>
        <taxon>Deinococcaceae</taxon>
        <taxon>Deinococcus</taxon>
    </lineage>
</organism>
<sequence>MTVERSRTGPAIFDFADHPDISDFEQAAGTGRRQPLAGFDAGYTDIVDYIVRCTHKIWEEKAIGLIYTHYAHNVILHTSFGVTYGREAVVRNTLQSQAGFTSGRGYADDVIWGGDETRGFYTSHRVRGSSVNTGPTLHGPPTFRRSARWGIADCFIRENRIVEEWLFHDGASSLRQMGYDPVVLAKRAVLRGGPHTRGEVDRLPTGQQAPAFLDVPGGEADPPGFIAALLHNLWNARLVNMVRDHYAPGLVAYVPGERKLYGYGEYENFVITLLASFPDLALTADHQCVLGDERRGFRVATRFTLQGTHEGYGPYGAPTGRRVFLIGASHHVIQGGRVTREWTLFDEFALLTQLHARQEAQQ</sequence>
<dbReference type="Pfam" id="PF07366">
    <property type="entry name" value="SnoaL"/>
    <property type="match status" value="1"/>
</dbReference>
<keyword evidence="2" id="KW-1185">Reference proteome</keyword>
<dbReference type="InterPro" id="IPR009959">
    <property type="entry name" value="Cyclase_SnoaL-like"/>
</dbReference>
<dbReference type="GO" id="GO:0030638">
    <property type="term" value="P:polyketide metabolic process"/>
    <property type="evidence" value="ECO:0007669"/>
    <property type="project" value="InterPro"/>
</dbReference>
<comment type="caution">
    <text evidence="1">The sequence shown here is derived from an EMBL/GenBank/DDBJ whole genome shotgun (WGS) entry which is preliminary data.</text>
</comment>
<reference evidence="2" key="1">
    <citation type="submission" date="2018-01" db="EMBL/GenBank/DDBJ databases">
        <title>Draft Genome Sequence of the Radioresistant Bacterium Deinococcus aerius TR0125, Isolated from the Higher Atmosphere above Japan.</title>
        <authorList>
            <person name="Satoh K."/>
            <person name="Arai H."/>
            <person name="Sanzen T."/>
            <person name="Kawaguchi Y."/>
            <person name="Hayashi H."/>
            <person name="Yokobori S."/>
            <person name="Yamagishi A."/>
            <person name="Oono Y."/>
            <person name="Narumi I."/>
        </authorList>
    </citation>
    <scope>NUCLEOTIDE SEQUENCE [LARGE SCALE GENOMIC DNA]</scope>
    <source>
        <strain evidence="2">TR0125</strain>
    </source>
</reference>
<dbReference type="InterPro" id="IPR032710">
    <property type="entry name" value="NTF2-like_dom_sf"/>
</dbReference>
<dbReference type="RefSeq" id="WP_235610395.1">
    <property type="nucleotide sequence ID" value="NZ_BFAG01000010.1"/>
</dbReference>
<dbReference type="EMBL" id="BFAG01000010">
    <property type="protein sequence ID" value="GBF06677.1"/>
    <property type="molecule type" value="Genomic_DNA"/>
</dbReference>
<evidence type="ECO:0000313" key="1">
    <source>
        <dbReference type="EMBL" id="GBF06677.1"/>
    </source>
</evidence>
<dbReference type="Gene3D" id="3.10.450.50">
    <property type="match status" value="2"/>
</dbReference>
<evidence type="ECO:0008006" key="3">
    <source>
        <dbReference type="Google" id="ProtNLM"/>
    </source>
</evidence>
<evidence type="ECO:0000313" key="2">
    <source>
        <dbReference type="Proteomes" id="UP000236569"/>
    </source>
</evidence>
<protein>
    <recommendedName>
        <fullName evidence="3">Ester cyclase</fullName>
    </recommendedName>
</protein>
<dbReference type="AlphaFoldDB" id="A0A2I9DV31"/>
<dbReference type="SUPFAM" id="SSF54427">
    <property type="entry name" value="NTF2-like"/>
    <property type="match status" value="2"/>
</dbReference>
<dbReference type="PANTHER" id="PTHR38436:SF1">
    <property type="entry name" value="ESTER CYCLASE"/>
    <property type="match status" value="1"/>
</dbReference>
<proteinExistence type="predicted"/>